<dbReference type="NCBIfam" id="NF008607">
    <property type="entry name" value="PRK11579.1"/>
    <property type="match status" value="1"/>
</dbReference>
<dbReference type="GO" id="GO:0000166">
    <property type="term" value="F:nucleotide binding"/>
    <property type="evidence" value="ECO:0007669"/>
    <property type="project" value="InterPro"/>
</dbReference>
<dbReference type="EMBL" id="CP043420">
    <property type="protein sequence ID" value="QEL09678.1"/>
    <property type="molecule type" value="Genomic_DNA"/>
</dbReference>
<dbReference type="InterPro" id="IPR000683">
    <property type="entry name" value="Gfo/Idh/MocA-like_OxRdtase_N"/>
</dbReference>
<dbReference type="Gene3D" id="3.40.50.720">
    <property type="entry name" value="NAD(P)-binding Rossmann-like Domain"/>
    <property type="match status" value="1"/>
</dbReference>
<dbReference type="OrthoDB" id="9774191at2"/>
<keyword evidence="2" id="KW-0560">Oxidoreductase</keyword>
<dbReference type="RefSeq" id="WP_070980286.1">
    <property type="nucleotide sequence ID" value="NZ_CP043420.1"/>
</dbReference>
<dbReference type="PANTHER" id="PTHR43708:SF5">
    <property type="entry name" value="CONSERVED EXPRESSED OXIDOREDUCTASE (EUROFUNG)-RELATED"/>
    <property type="match status" value="1"/>
</dbReference>
<evidence type="ECO:0000256" key="1">
    <source>
        <dbReference type="ARBA" id="ARBA00010928"/>
    </source>
</evidence>
<dbReference type="InterPro" id="IPR036291">
    <property type="entry name" value="NAD(P)-bd_dom_sf"/>
</dbReference>
<organism evidence="3 4">
    <name type="scientific">Kushneria phosphatilytica</name>
    <dbReference type="NCBI Taxonomy" id="657387"/>
    <lineage>
        <taxon>Bacteria</taxon>
        <taxon>Pseudomonadati</taxon>
        <taxon>Pseudomonadota</taxon>
        <taxon>Gammaproteobacteria</taxon>
        <taxon>Oceanospirillales</taxon>
        <taxon>Halomonadaceae</taxon>
        <taxon>Kushneria</taxon>
    </lineage>
</organism>
<dbReference type="Pfam" id="PF02894">
    <property type="entry name" value="GFO_IDH_MocA_C"/>
    <property type="match status" value="1"/>
</dbReference>
<accession>A0A1S1NXC4</accession>
<evidence type="ECO:0000313" key="4">
    <source>
        <dbReference type="Proteomes" id="UP000322553"/>
    </source>
</evidence>
<dbReference type="SUPFAM" id="SSF51735">
    <property type="entry name" value="NAD(P)-binding Rossmann-fold domains"/>
    <property type="match status" value="1"/>
</dbReference>
<evidence type="ECO:0000256" key="2">
    <source>
        <dbReference type="ARBA" id="ARBA00023002"/>
    </source>
</evidence>
<sequence length="348" mass="38073">MTASTYRLKTGLIGYGTAGAAFHAPLISAEPRLELTAVASSRAAQIAHDLPSATRTDPTTLIEDPAIDLVVIATPNDSHAPLAEQALRAGKHVVIDKPFTVTSEESRALIALAQKHDRLLSVFQNRRWDGDFLTLRQLIDAHRLGEVLHYEAHFDRFRPVPKTGWRETTSPGAGVLYDLGAHLIDQAVQLFGLPEAITADVQTQRPQASVDDWFHLVLRYGRLRVILGASCLMAGPGPHFAVHGDRGSFIKYGLDVQESQLKAGQWPGQPGWGEEPEAQRGLYTDGEGHQRTMATERGRYEAFYAGIAAAVLEGAPLPVTAEQAHDVVRVIEAAHQSARERREIVLDQ</sequence>
<dbReference type="InterPro" id="IPR004104">
    <property type="entry name" value="Gfo/Idh/MocA-like_OxRdtase_C"/>
</dbReference>
<dbReference type="Gene3D" id="3.30.360.10">
    <property type="entry name" value="Dihydrodipicolinate Reductase, domain 2"/>
    <property type="match status" value="1"/>
</dbReference>
<proteinExistence type="inferred from homology"/>
<evidence type="ECO:0000313" key="3">
    <source>
        <dbReference type="EMBL" id="QEL09678.1"/>
    </source>
</evidence>
<reference evidence="3 4" key="1">
    <citation type="submission" date="2019-08" db="EMBL/GenBank/DDBJ databases">
        <title>Complete genome sequence of Kushneria sp. YCWA18, a halophilic phosphate-solubilizing bacterium isolated from Daqiao saltern in China.</title>
        <authorList>
            <person name="Du G.-X."/>
            <person name="Qu L.-Y."/>
        </authorList>
    </citation>
    <scope>NUCLEOTIDE SEQUENCE [LARGE SCALE GENOMIC DNA]</scope>
    <source>
        <strain evidence="3 4">YCWA18</strain>
    </source>
</reference>
<name>A0A1S1NXC4_9GAMM</name>
<dbReference type="Pfam" id="PF01408">
    <property type="entry name" value="GFO_IDH_MocA"/>
    <property type="match status" value="1"/>
</dbReference>
<dbReference type="GO" id="GO:0016491">
    <property type="term" value="F:oxidoreductase activity"/>
    <property type="evidence" value="ECO:0007669"/>
    <property type="project" value="UniProtKB-KW"/>
</dbReference>
<keyword evidence="4" id="KW-1185">Reference proteome</keyword>
<dbReference type="AlphaFoldDB" id="A0A1S1NXC4"/>
<dbReference type="InterPro" id="IPR051317">
    <property type="entry name" value="Gfo/Idh/MocA_oxidoreduct"/>
</dbReference>
<dbReference type="STRING" id="657387.BH688_13095"/>
<gene>
    <name evidence="3" type="ORF">FY550_00075</name>
</gene>
<dbReference type="KEGG" id="kuy:FY550_00075"/>
<comment type="similarity">
    <text evidence="1">Belongs to the Gfo/Idh/MocA family.</text>
</comment>
<protein>
    <submittedName>
        <fullName evidence="3">Oxidoreductase</fullName>
    </submittedName>
</protein>
<dbReference type="PANTHER" id="PTHR43708">
    <property type="entry name" value="CONSERVED EXPRESSED OXIDOREDUCTASE (EUROFUNG)"/>
    <property type="match status" value="1"/>
</dbReference>
<dbReference type="Proteomes" id="UP000322553">
    <property type="component" value="Chromosome"/>
</dbReference>